<dbReference type="EMBL" id="JBHLUB010000028">
    <property type="protein sequence ID" value="MFC0582037.1"/>
    <property type="molecule type" value="Genomic_DNA"/>
</dbReference>
<comment type="caution">
    <text evidence="2">The sequence shown here is derived from an EMBL/GenBank/DDBJ whole genome shotgun (WGS) entry which is preliminary data.</text>
</comment>
<organism evidence="2 3">
    <name type="scientific">Micrococcoides hystricis</name>
    <dbReference type="NCBI Taxonomy" id="1572761"/>
    <lineage>
        <taxon>Bacteria</taxon>
        <taxon>Bacillati</taxon>
        <taxon>Actinomycetota</taxon>
        <taxon>Actinomycetes</taxon>
        <taxon>Micrococcales</taxon>
        <taxon>Micrococcaceae</taxon>
        <taxon>Micrococcoides</taxon>
    </lineage>
</organism>
<accession>A0ABV6PCF3</accession>
<dbReference type="Pfam" id="PF18986">
    <property type="entry name" value="DUF5719"/>
    <property type="match status" value="1"/>
</dbReference>
<reference evidence="2 3" key="1">
    <citation type="submission" date="2024-09" db="EMBL/GenBank/DDBJ databases">
        <authorList>
            <person name="Sun Q."/>
            <person name="Mori K."/>
        </authorList>
    </citation>
    <scope>NUCLEOTIDE SEQUENCE [LARGE SCALE GENOMIC DNA]</scope>
    <source>
        <strain evidence="2 3">NCAIM B.02604</strain>
    </source>
</reference>
<gene>
    <name evidence="2" type="ORF">ACFFFR_06525</name>
</gene>
<protein>
    <submittedName>
        <fullName evidence="2">DUF5719 family protein</fullName>
    </submittedName>
</protein>
<feature type="region of interest" description="Disordered" evidence="1">
    <location>
        <begin position="117"/>
        <end position="158"/>
    </location>
</feature>
<evidence type="ECO:0000313" key="2">
    <source>
        <dbReference type="EMBL" id="MFC0582037.1"/>
    </source>
</evidence>
<dbReference type="InterPro" id="IPR043777">
    <property type="entry name" value="DUF5719"/>
</dbReference>
<dbReference type="Proteomes" id="UP001589862">
    <property type="component" value="Unassembled WGS sequence"/>
</dbReference>
<proteinExistence type="predicted"/>
<name>A0ABV6PCF3_9MICC</name>
<evidence type="ECO:0000256" key="1">
    <source>
        <dbReference type="SAM" id="MobiDB-lite"/>
    </source>
</evidence>
<dbReference type="RefSeq" id="WP_377458900.1">
    <property type="nucleotide sequence ID" value="NZ_JBHLUB010000028.1"/>
</dbReference>
<keyword evidence="3" id="KW-1185">Reference proteome</keyword>
<sequence length="539" mass="55004">MAAEKPVKKNENKRRTIAAIASGTVLVLLAGAGVFAAVQNPQEPALAEANPGLTNIPTAQQRLVCPTQPQLVSGVGENTDAAFAPGSDGEKTELAALAISDLGGTLPWLQLRTDLSAESDPTDLTPKVSDEKQQGQPATVGEDGQSQRKAKLSVNGSAATQPSLLTSYPLGGRPGLINAARSYTAPDGDLAGLASSDCIAPRHEQWITGLTTEVGATGVIGFSNPTDTTAVVNLDFYGSQGKVQAPGAQGIVLGPGESRSFLAAGFAPDEPALTVRIRSTGGAVGAWATQTFLYGLDAGGVDYIPATGTLARNQLITGFIAQNPDSNAKYLQDEDRKNSAPALILSSPAATETTATIKAYSTRGEVDLPNNGEISIPAQGTAVFELDRLAAGEYTFAIQGDNLVTATGRTVRGDADVDIAYLASAGRLGNSNVVALPQNGDATLVFGQADGESTVSITPVLASGAMGRQTSLTLNGGATVRKSVKDLGGDNKVAGVLISVSGDRVYGNVHITGSGNQLTAIPIRSTGQANTAVAVSLSE</sequence>
<evidence type="ECO:0000313" key="3">
    <source>
        <dbReference type="Proteomes" id="UP001589862"/>
    </source>
</evidence>